<dbReference type="GO" id="GO:0035243">
    <property type="term" value="F:protein-arginine omega-N symmetric methyltransferase activity"/>
    <property type="evidence" value="ECO:0007669"/>
    <property type="project" value="UniProtKB-EC"/>
</dbReference>
<dbReference type="Proteomes" id="UP000660262">
    <property type="component" value="Unassembled WGS sequence"/>
</dbReference>
<dbReference type="EMBL" id="BNJQ01000022">
    <property type="protein sequence ID" value="GHP08922.1"/>
    <property type="molecule type" value="Genomic_DNA"/>
</dbReference>
<sequence length="514" mass="54817">MALAMFAMTNRLGPWSWRRSSCSCVRAPTSMLASMLTPSRTYSQRAPLSSAPLSSSSSVSSLPAHIAGIIRFRGGPISVAEFTRETLQHPSLGYYARSEAASILGSKGDFVTSPEMTQIFGESVGLWVHTACAARSAKPQPWRIVELGPGNGTLMDDVLRTLNMLPDGKRRLEQCHVSLVESSPHLRDNQRQRLARFHDGVASVSWHAEIADVPHGVPTIVIAHEFLDALPTHVFRRQERDGAWREVLVDVDDRDGDADGDGDGGVDHGVDLDVAADAPSAGGFRYVVAPGATAASAMLLPRRLAAMDPSVRDRLRSVEISGKAMAACVEVTRRLRRDGGAALFVDYGRGEPYEASVRAIKAHRQVHPLAAPALSADLSACVDFGAMALATASANEEVSDEYRHGVRFHGPVPQSDFLHALGAGERARHLVSACGDDESAARRVYDGYRRVVETADEVASAGGDRGDAMGDAFVAATLVSDDVACGDDAVVSAALSLAEARGAPVRGCFENNKL</sequence>
<keyword evidence="9" id="KW-1185">Reference proteome</keyword>
<evidence type="ECO:0000256" key="4">
    <source>
        <dbReference type="ARBA" id="ARBA00022679"/>
    </source>
</evidence>
<comment type="caution">
    <text evidence="8">The sequence shown here is derived from an EMBL/GenBank/DDBJ whole genome shotgun (WGS) entry which is preliminary data.</text>
</comment>
<dbReference type="GO" id="GO:0032259">
    <property type="term" value="P:methylation"/>
    <property type="evidence" value="ECO:0007669"/>
    <property type="project" value="UniProtKB-KW"/>
</dbReference>
<comment type="subcellular location">
    <subcellularLocation>
        <location evidence="1 7">Mitochondrion</location>
    </subcellularLocation>
</comment>
<dbReference type="OrthoDB" id="438553at2759"/>
<reference evidence="8" key="1">
    <citation type="submission" date="2020-10" db="EMBL/GenBank/DDBJ databases">
        <title>Unveiling of a novel bifunctional photoreceptor, Dualchrome1, isolated from a cosmopolitan green alga.</title>
        <authorList>
            <person name="Suzuki S."/>
            <person name="Kawachi M."/>
        </authorList>
    </citation>
    <scope>NUCLEOTIDE SEQUENCE</scope>
    <source>
        <strain evidence="8">NIES 2893</strain>
    </source>
</reference>
<dbReference type="InterPro" id="IPR029063">
    <property type="entry name" value="SAM-dependent_MTases_sf"/>
</dbReference>
<dbReference type="InterPro" id="IPR003788">
    <property type="entry name" value="NDUFAF7"/>
</dbReference>
<evidence type="ECO:0000256" key="1">
    <source>
        <dbReference type="ARBA" id="ARBA00004173"/>
    </source>
</evidence>
<accession>A0A830HPQ4</accession>
<name>A0A830HPQ4_9CHLO</name>
<comment type="function">
    <text evidence="7">Arginine methyltransferase involved in the assembly or stability of mitochondrial NADH:ubiquinone oxidoreductase complex (complex I).</text>
</comment>
<evidence type="ECO:0000256" key="5">
    <source>
        <dbReference type="ARBA" id="ARBA00023128"/>
    </source>
</evidence>
<comment type="catalytic activity">
    <reaction evidence="6 7">
        <text>L-arginyl-[protein] + 2 S-adenosyl-L-methionine = N(omega),N(omega)'-dimethyl-L-arginyl-[protein] + 2 S-adenosyl-L-homocysteine + 2 H(+)</text>
        <dbReference type="Rhea" id="RHEA:48108"/>
        <dbReference type="Rhea" id="RHEA-COMP:10532"/>
        <dbReference type="Rhea" id="RHEA-COMP:11992"/>
        <dbReference type="ChEBI" id="CHEBI:15378"/>
        <dbReference type="ChEBI" id="CHEBI:29965"/>
        <dbReference type="ChEBI" id="CHEBI:57856"/>
        <dbReference type="ChEBI" id="CHEBI:59789"/>
        <dbReference type="ChEBI" id="CHEBI:88221"/>
        <dbReference type="EC" id="2.1.1.320"/>
    </reaction>
</comment>
<gene>
    <name evidence="8" type="ORF">PPROV_000765900</name>
</gene>
<dbReference type="Pfam" id="PF02636">
    <property type="entry name" value="Methyltransf_28"/>
    <property type="match status" value="1"/>
</dbReference>
<dbReference type="PANTHER" id="PTHR12049:SF7">
    <property type="entry name" value="PROTEIN ARGININE METHYLTRANSFERASE NDUFAF7, MITOCHONDRIAL"/>
    <property type="match status" value="1"/>
</dbReference>
<evidence type="ECO:0000313" key="9">
    <source>
        <dbReference type="Proteomes" id="UP000660262"/>
    </source>
</evidence>
<keyword evidence="4 7" id="KW-0808">Transferase</keyword>
<dbReference type="SUPFAM" id="SSF53335">
    <property type="entry name" value="S-adenosyl-L-methionine-dependent methyltransferases"/>
    <property type="match status" value="1"/>
</dbReference>
<protein>
    <recommendedName>
        <fullName evidence="7">Protein arginine methyltransferase NDUFAF7</fullName>
        <ecNumber evidence="7">2.1.1.320</ecNumber>
    </recommendedName>
</protein>
<proteinExistence type="inferred from homology"/>
<evidence type="ECO:0000313" key="8">
    <source>
        <dbReference type="EMBL" id="GHP08922.1"/>
    </source>
</evidence>
<evidence type="ECO:0000256" key="6">
    <source>
        <dbReference type="ARBA" id="ARBA00048612"/>
    </source>
</evidence>
<dbReference type="InterPro" id="IPR038375">
    <property type="entry name" value="NDUFAF7_sf"/>
</dbReference>
<dbReference type="Gene3D" id="3.40.50.12710">
    <property type="match status" value="1"/>
</dbReference>
<dbReference type="GO" id="GO:0005739">
    <property type="term" value="C:mitochondrion"/>
    <property type="evidence" value="ECO:0007669"/>
    <property type="project" value="UniProtKB-SubCell"/>
</dbReference>
<dbReference type="EC" id="2.1.1.320" evidence="7"/>
<dbReference type="AlphaFoldDB" id="A0A830HPQ4"/>
<keyword evidence="5 7" id="KW-0496">Mitochondrion</keyword>
<organism evidence="8 9">
    <name type="scientific">Pycnococcus provasolii</name>
    <dbReference type="NCBI Taxonomy" id="41880"/>
    <lineage>
        <taxon>Eukaryota</taxon>
        <taxon>Viridiplantae</taxon>
        <taxon>Chlorophyta</taxon>
        <taxon>Pseudoscourfieldiophyceae</taxon>
        <taxon>Pseudoscourfieldiales</taxon>
        <taxon>Pycnococcaceae</taxon>
        <taxon>Pycnococcus</taxon>
    </lineage>
</organism>
<evidence type="ECO:0000256" key="2">
    <source>
        <dbReference type="ARBA" id="ARBA00005891"/>
    </source>
</evidence>
<evidence type="ECO:0000256" key="7">
    <source>
        <dbReference type="RuleBase" id="RU364114"/>
    </source>
</evidence>
<keyword evidence="3 7" id="KW-0489">Methyltransferase</keyword>
<dbReference type="PANTHER" id="PTHR12049">
    <property type="entry name" value="PROTEIN ARGININE METHYLTRANSFERASE NDUFAF7, MITOCHONDRIAL"/>
    <property type="match status" value="1"/>
</dbReference>
<evidence type="ECO:0000256" key="3">
    <source>
        <dbReference type="ARBA" id="ARBA00022603"/>
    </source>
</evidence>
<comment type="similarity">
    <text evidence="2 7">Belongs to the NDUFAF7 family.</text>
</comment>